<name>A0A2U7UDT2_9VIRU</name>
<dbReference type="EMBL" id="MG011690">
    <property type="protein sequence ID" value="AVK76621.1"/>
    <property type="molecule type" value="Genomic_DNA"/>
</dbReference>
<proteinExistence type="predicted"/>
<accession>A0A2U7UDT2</accession>
<reference evidence="1" key="1">
    <citation type="journal article" date="2018" name="Nat. Commun.">
        <title>Diversity and evolution of the emerging Pandoraviridae family.</title>
        <authorList>
            <person name="Legendre M."/>
            <person name="Fabre E."/>
            <person name="Poirot O."/>
            <person name="Jeudy S."/>
            <person name="Lartigue A."/>
            <person name="Alempic J.M."/>
            <person name="Beucher L."/>
            <person name="Philippe N."/>
            <person name="Bertaux L."/>
            <person name="Christo-Foroux E."/>
            <person name="Labadie K."/>
            <person name="Coute Y."/>
            <person name="Abergel C."/>
            <person name="Claverie J.M."/>
        </authorList>
    </citation>
    <scope>NUCLEOTIDE SEQUENCE [LARGE SCALE GENOMIC DNA]</scope>
    <source>
        <strain evidence="1">Neocaledonia</strain>
    </source>
</reference>
<dbReference type="GeneID" id="36843334"/>
<dbReference type="Proteomes" id="UP000249287">
    <property type="component" value="Segment"/>
</dbReference>
<dbReference type="KEGG" id="vg:36843334"/>
<evidence type="ECO:0000313" key="1">
    <source>
        <dbReference type="EMBL" id="AVK76621.1"/>
    </source>
</evidence>
<protein>
    <submittedName>
        <fullName evidence="1">Uncharacterized protein</fullName>
    </submittedName>
</protein>
<dbReference type="RefSeq" id="YP_009482624.1">
    <property type="nucleotide sequence ID" value="NC_037666.1"/>
</dbReference>
<organism evidence="1">
    <name type="scientific">Pandoravirus neocaledonia</name>
    <dbReference type="NCBI Taxonomy" id="2107708"/>
    <lineage>
        <taxon>Viruses</taxon>
        <taxon>Pandoravirus</taxon>
    </lineage>
</organism>
<sequence>MAPRAFKMPADVCRAVSAKLDAILSYWSGIAVDSNTVECAWARLPGKLLRNIFVHLCPASLASLLATGSKALMRAALCANGDLVTDALWWHLWNLPDGRHSHDQADACFLNASRAHAVRWLYGDVSGSDSRSRYAVAVDDRHPLGLLPADIETVTRNPNGVAALALSAAGLCGDRVCARCFSAWHPGRVHAPR</sequence>
<gene>
    <name evidence="1" type="ORF">pneo_cds_1014</name>
</gene>